<dbReference type="OrthoDB" id="5555533at2759"/>
<dbReference type="PANTHER" id="PTHR28230:SF1">
    <property type="entry name" value="MITOCHONDRIAL IMPORT PROTEIN 2"/>
    <property type="match status" value="1"/>
</dbReference>
<dbReference type="STRING" id="27342.A0A0H2S7I1"/>
<evidence type="ECO:0000256" key="1">
    <source>
        <dbReference type="SAM" id="MobiDB-lite"/>
    </source>
</evidence>
<dbReference type="GO" id="GO:0005741">
    <property type="term" value="C:mitochondrial outer membrane"/>
    <property type="evidence" value="ECO:0007669"/>
    <property type="project" value="TreeGrafter"/>
</dbReference>
<dbReference type="Proteomes" id="UP000053477">
    <property type="component" value="Unassembled WGS sequence"/>
</dbReference>
<evidence type="ECO:0000313" key="2">
    <source>
        <dbReference type="EMBL" id="KLO20200.1"/>
    </source>
</evidence>
<feature type="region of interest" description="Disordered" evidence="1">
    <location>
        <begin position="1"/>
        <end position="27"/>
    </location>
</feature>
<dbReference type="GO" id="GO:0045040">
    <property type="term" value="P:protein insertion into mitochondrial outer membrane"/>
    <property type="evidence" value="ECO:0007669"/>
    <property type="project" value="InterPro"/>
</dbReference>
<dbReference type="EMBL" id="KQ085883">
    <property type="protein sequence ID" value="KLO20200.1"/>
    <property type="molecule type" value="Genomic_DNA"/>
</dbReference>
<dbReference type="InterPro" id="IPR037652">
    <property type="entry name" value="Mim2"/>
</dbReference>
<dbReference type="GO" id="GO:0070096">
    <property type="term" value="P:mitochondrial outer membrane translocase complex assembly"/>
    <property type="evidence" value="ECO:0007669"/>
    <property type="project" value="InterPro"/>
</dbReference>
<dbReference type="PANTHER" id="PTHR28230">
    <property type="entry name" value="CHROMOSOME 1, WHOLE GENOME SHOTGUN SEQUENCE"/>
    <property type="match status" value="1"/>
</dbReference>
<dbReference type="Pfam" id="PF19117">
    <property type="entry name" value="Mim2"/>
    <property type="match status" value="1"/>
</dbReference>
<protein>
    <submittedName>
        <fullName evidence="2">Uncharacterized protein</fullName>
    </submittedName>
</protein>
<name>A0A0H2S7I1_9AGAM</name>
<sequence length="86" mass="10232">MSSSSLRRKDPVLLRLGDDESDSDSEDEEYLKALEEWEESVRQLQMLVSVVLLPWFGKWAGRKWAHWLHLRYIRFGFGRTFFLGAR</sequence>
<dbReference type="AlphaFoldDB" id="A0A0H2S7I1"/>
<evidence type="ECO:0000313" key="3">
    <source>
        <dbReference type="Proteomes" id="UP000053477"/>
    </source>
</evidence>
<proteinExistence type="predicted"/>
<reference evidence="2 3" key="1">
    <citation type="submission" date="2015-04" db="EMBL/GenBank/DDBJ databases">
        <title>Complete genome sequence of Schizopora paradoxa KUC8140, a cosmopolitan wood degrader in East Asia.</title>
        <authorList>
            <consortium name="DOE Joint Genome Institute"/>
            <person name="Min B."/>
            <person name="Park H."/>
            <person name="Jang Y."/>
            <person name="Kim J.-J."/>
            <person name="Kim K.H."/>
            <person name="Pangilinan J."/>
            <person name="Lipzen A."/>
            <person name="Riley R."/>
            <person name="Grigoriev I.V."/>
            <person name="Spatafora J.W."/>
            <person name="Choi I.-G."/>
        </authorList>
    </citation>
    <scope>NUCLEOTIDE SEQUENCE [LARGE SCALE GENOMIC DNA]</scope>
    <source>
        <strain evidence="2 3">KUC8140</strain>
    </source>
</reference>
<accession>A0A0H2S7I1</accession>
<feature type="compositionally biased region" description="Basic and acidic residues" evidence="1">
    <location>
        <begin position="7"/>
        <end position="18"/>
    </location>
</feature>
<gene>
    <name evidence="2" type="ORF">SCHPADRAFT_934799</name>
</gene>
<keyword evidence="3" id="KW-1185">Reference proteome</keyword>
<dbReference type="InParanoid" id="A0A0H2S7I1"/>
<organism evidence="2 3">
    <name type="scientific">Schizopora paradoxa</name>
    <dbReference type="NCBI Taxonomy" id="27342"/>
    <lineage>
        <taxon>Eukaryota</taxon>
        <taxon>Fungi</taxon>
        <taxon>Dikarya</taxon>
        <taxon>Basidiomycota</taxon>
        <taxon>Agaricomycotina</taxon>
        <taxon>Agaricomycetes</taxon>
        <taxon>Hymenochaetales</taxon>
        <taxon>Schizoporaceae</taxon>
        <taxon>Schizopora</taxon>
    </lineage>
</organism>